<evidence type="ECO:0000313" key="3">
    <source>
        <dbReference type="EMBL" id="ESQ44097.1"/>
    </source>
</evidence>
<dbReference type="AlphaFoldDB" id="V4LNR3"/>
<dbReference type="InterPro" id="IPR053781">
    <property type="entry name" value="F-box_AtFBL13-like"/>
</dbReference>
<dbReference type="Pfam" id="PF24758">
    <property type="entry name" value="LRR_At5g56370"/>
    <property type="match status" value="1"/>
</dbReference>
<dbReference type="SUPFAM" id="SSF81383">
    <property type="entry name" value="F-box domain"/>
    <property type="match status" value="1"/>
</dbReference>
<dbReference type="EMBL" id="KI517455">
    <property type="protein sequence ID" value="ESQ44097.1"/>
    <property type="molecule type" value="Genomic_DNA"/>
</dbReference>
<evidence type="ECO:0000313" key="4">
    <source>
        <dbReference type="Proteomes" id="UP000030689"/>
    </source>
</evidence>
<name>V4LNR3_EUTSA</name>
<dbReference type="Gene3D" id="3.80.10.10">
    <property type="entry name" value="Ribonuclease Inhibitor"/>
    <property type="match status" value="1"/>
</dbReference>
<evidence type="ECO:0008006" key="5">
    <source>
        <dbReference type="Google" id="ProtNLM"/>
    </source>
</evidence>
<dbReference type="InterPro" id="IPR032675">
    <property type="entry name" value="LRR_dom_sf"/>
</dbReference>
<feature type="domain" description="F-box" evidence="1">
    <location>
        <begin position="24"/>
        <end position="59"/>
    </location>
</feature>
<dbReference type="Pfam" id="PF00646">
    <property type="entry name" value="F-box"/>
    <property type="match status" value="1"/>
</dbReference>
<feature type="domain" description="F-box/LRR-repeat protein 15/At3g58940/PEG3-like LRR" evidence="2">
    <location>
        <begin position="123"/>
        <end position="244"/>
    </location>
</feature>
<dbReference type="PANTHER" id="PTHR31293:SF22">
    <property type="entry name" value="BNAC06G06520D PROTEIN"/>
    <property type="match status" value="1"/>
</dbReference>
<protein>
    <recommendedName>
        <fullName evidence="5">F-box domain-containing protein</fullName>
    </recommendedName>
</protein>
<dbReference type="InterPro" id="IPR055294">
    <property type="entry name" value="FBL60-like"/>
</dbReference>
<dbReference type="InterPro" id="IPR001810">
    <property type="entry name" value="F-box_dom"/>
</dbReference>
<dbReference type="STRING" id="72664.V4LNR3"/>
<dbReference type="PANTHER" id="PTHR31293">
    <property type="entry name" value="RNI-LIKE SUPERFAMILY PROTEIN"/>
    <property type="match status" value="1"/>
</dbReference>
<dbReference type="CDD" id="cd22160">
    <property type="entry name" value="F-box_AtFBL13-like"/>
    <property type="match status" value="1"/>
</dbReference>
<proteinExistence type="predicted"/>
<dbReference type="OrthoDB" id="1029782at2759"/>
<gene>
    <name evidence="3" type="ORF">EUTSA_v10006459mg</name>
</gene>
<dbReference type="InterPro" id="IPR055411">
    <property type="entry name" value="LRR_FXL15/At3g58940/PEG3-like"/>
</dbReference>
<dbReference type="Gramene" id="ESQ44097">
    <property type="protein sequence ID" value="ESQ44097"/>
    <property type="gene ID" value="EUTSA_v10006459mg"/>
</dbReference>
<keyword evidence="4" id="KW-1185">Reference proteome</keyword>
<evidence type="ECO:0000259" key="1">
    <source>
        <dbReference type="Pfam" id="PF00646"/>
    </source>
</evidence>
<feature type="non-terminal residue" evidence="3">
    <location>
        <position position="1"/>
    </location>
</feature>
<dbReference type="Proteomes" id="UP000030689">
    <property type="component" value="Unassembled WGS sequence"/>
</dbReference>
<dbReference type="InterPro" id="IPR036047">
    <property type="entry name" value="F-box-like_dom_sf"/>
</dbReference>
<reference evidence="3 4" key="1">
    <citation type="journal article" date="2013" name="Front. Plant Sci.">
        <title>The Reference Genome of the Halophytic Plant Eutrema salsugineum.</title>
        <authorList>
            <person name="Yang R."/>
            <person name="Jarvis D.E."/>
            <person name="Chen H."/>
            <person name="Beilstein M.A."/>
            <person name="Grimwood J."/>
            <person name="Jenkins J."/>
            <person name="Shu S."/>
            <person name="Prochnik S."/>
            <person name="Xin M."/>
            <person name="Ma C."/>
            <person name="Schmutz J."/>
            <person name="Wing R.A."/>
            <person name="Mitchell-Olds T."/>
            <person name="Schumaker K.S."/>
            <person name="Wang X."/>
        </authorList>
    </citation>
    <scope>NUCLEOTIDE SEQUENCE [LARGE SCALE GENOMIC DNA]</scope>
</reference>
<evidence type="ECO:0000259" key="2">
    <source>
        <dbReference type="Pfam" id="PF24758"/>
    </source>
</evidence>
<sequence length="384" mass="43058">SLKEEIGSVCMDAKKLDTGLRDAISLLPQEVLGDILSLLPTKLAASTSVLSKKWRNVFALVHNLDFDDSVLLRPEERNEEWDVIRESFRNFVDRTIAMQCGSPIKKFSLKCQIVGDSEMAHVGRWISNAIERGVLEVDLSLKTYARLFLPCELFKSKTLVKLTLGSQISLMKMPPDVSLPVLKSLFIDSIFFDGGDLCYVFLPGCPVLEELFVRHEEEVGIPLCICSATIKKLSVYYDLESEIDFMGGMSFNAPSLVSLNYRDYALSEYPQVNLKSLVEARLDIHYSKVIKKPNLTGLIRGMSNVKTLHLSPASVDVISLCVKKHGLLLPVFNNLVNLSFGSKNKRGWKLLPYLLKQSPKLETVIIQGLDGYTSDLTMRVKVLH</sequence>
<accession>V4LNR3</accession>
<dbReference type="KEGG" id="eus:EUTSA_v10006459mg"/>
<dbReference type="SUPFAM" id="SSF52058">
    <property type="entry name" value="L domain-like"/>
    <property type="match status" value="1"/>
</dbReference>
<organism evidence="3 4">
    <name type="scientific">Eutrema salsugineum</name>
    <name type="common">Saltwater cress</name>
    <name type="synonym">Sisymbrium salsugineum</name>
    <dbReference type="NCBI Taxonomy" id="72664"/>
    <lineage>
        <taxon>Eukaryota</taxon>
        <taxon>Viridiplantae</taxon>
        <taxon>Streptophyta</taxon>
        <taxon>Embryophyta</taxon>
        <taxon>Tracheophyta</taxon>
        <taxon>Spermatophyta</taxon>
        <taxon>Magnoliopsida</taxon>
        <taxon>eudicotyledons</taxon>
        <taxon>Gunneridae</taxon>
        <taxon>Pentapetalae</taxon>
        <taxon>rosids</taxon>
        <taxon>malvids</taxon>
        <taxon>Brassicales</taxon>
        <taxon>Brassicaceae</taxon>
        <taxon>Eutremeae</taxon>
        <taxon>Eutrema</taxon>
    </lineage>
</organism>
<dbReference type="OMA" id="CIEQFSH"/>